<keyword evidence="2" id="KW-1185">Reference proteome</keyword>
<dbReference type="AlphaFoldDB" id="A0A841ILA1"/>
<gene>
    <name evidence="1" type="ORF">FHS13_001456</name>
</gene>
<proteinExistence type="predicted"/>
<dbReference type="RefSeq" id="WP_184289525.1">
    <property type="nucleotide sequence ID" value="NZ_JACHJO010000004.1"/>
</dbReference>
<dbReference type="EMBL" id="JACHJO010000004">
    <property type="protein sequence ID" value="MBB6119507.1"/>
    <property type="molecule type" value="Genomic_DNA"/>
</dbReference>
<name>A0A841ILA1_9ACTN</name>
<evidence type="ECO:0000313" key="2">
    <source>
        <dbReference type="Proteomes" id="UP000536604"/>
    </source>
</evidence>
<organism evidence="1 2">
    <name type="scientific">Nocardiopsis algeriensis</name>
    <dbReference type="NCBI Taxonomy" id="1478215"/>
    <lineage>
        <taxon>Bacteria</taxon>
        <taxon>Bacillati</taxon>
        <taxon>Actinomycetota</taxon>
        <taxon>Actinomycetes</taxon>
        <taxon>Streptosporangiales</taxon>
        <taxon>Nocardiopsidaceae</taxon>
        <taxon>Nocardiopsis</taxon>
    </lineage>
</organism>
<dbReference type="Proteomes" id="UP000536604">
    <property type="component" value="Unassembled WGS sequence"/>
</dbReference>
<evidence type="ECO:0000313" key="1">
    <source>
        <dbReference type="EMBL" id="MBB6119507.1"/>
    </source>
</evidence>
<protein>
    <recommendedName>
        <fullName evidence="3">DDE family transposase</fullName>
    </recommendedName>
</protein>
<comment type="caution">
    <text evidence="1">The sequence shown here is derived from an EMBL/GenBank/DDBJ whole genome shotgun (WGS) entry which is preliminary data.</text>
</comment>
<reference evidence="1 2" key="1">
    <citation type="submission" date="2020-08" db="EMBL/GenBank/DDBJ databases">
        <title>Genomic Encyclopedia of Type Strains, Phase III (KMG-III): the genomes of soil and plant-associated and newly described type strains.</title>
        <authorList>
            <person name="Whitman W."/>
        </authorList>
    </citation>
    <scope>NUCLEOTIDE SEQUENCE [LARGE SCALE GENOMIC DNA]</scope>
    <source>
        <strain evidence="1 2">CECT 8712</strain>
    </source>
</reference>
<evidence type="ECO:0008006" key="3">
    <source>
        <dbReference type="Google" id="ProtNLM"/>
    </source>
</evidence>
<accession>A0A841ILA1</accession>
<sequence length="88" mass="10100">MNALAFPEAWQVVRIERHRRRHGIVKDSREVVLAVTDLDARQVSPAELTAHARKRWTVENHVHHVRDVAFKRTHAAPAPEPPRSCWGA</sequence>